<reference evidence="3" key="1">
    <citation type="journal article" date="2012" name="Nature">
        <title>A physical, genetic and functional sequence assembly of the barley genome.</title>
        <authorList>
            <consortium name="The International Barley Genome Sequencing Consortium"/>
            <person name="Mayer K.F."/>
            <person name="Waugh R."/>
            <person name="Brown J.W."/>
            <person name="Schulman A."/>
            <person name="Langridge P."/>
            <person name="Platzer M."/>
            <person name="Fincher G.B."/>
            <person name="Muehlbauer G.J."/>
            <person name="Sato K."/>
            <person name="Close T.J."/>
            <person name="Wise R.P."/>
            <person name="Stein N."/>
        </authorList>
    </citation>
    <scope>NUCLEOTIDE SEQUENCE [LARGE SCALE GENOMIC DNA]</scope>
    <source>
        <strain evidence="3">cv. Morex</strain>
    </source>
</reference>
<feature type="region of interest" description="Disordered" evidence="1">
    <location>
        <begin position="28"/>
        <end position="68"/>
    </location>
</feature>
<reference evidence="2" key="3">
    <citation type="submission" date="2022-01" db="UniProtKB">
        <authorList>
            <consortium name="EnsemblPlants"/>
        </authorList>
    </citation>
    <scope>IDENTIFICATION</scope>
    <source>
        <strain evidence="2">subsp. vulgare</strain>
    </source>
</reference>
<evidence type="ECO:0000256" key="1">
    <source>
        <dbReference type="SAM" id="MobiDB-lite"/>
    </source>
</evidence>
<accession>A0A8I7B5F9</accession>
<dbReference type="AlphaFoldDB" id="A0A8I7B5F9"/>
<feature type="compositionally biased region" description="Low complexity" evidence="1">
    <location>
        <begin position="52"/>
        <end position="63"/>
    </location>
</feature>
<evidence type="ECO:0000313" key="2">
    <source>
        <dbReference type="EnsemblPlants" id="HORVU.MOREX.r3.2HG0128170.1.CDS1"/>
    </source>
</evidence>
<dbReference type="EnsemblPlants" id="HORVU.MOREX.r3.2HG0128170.1">
    <property type="protein sequence ID" value="HORVU.MOREX.r3.2HG0128170.1.CDS1"/>
    <property type="gene ID" value="HORVU.MOREX.r3.2HG0128170"/>
</dbReference>
<keyword evidence="3" id="KW-1185">Reference proteome</keyword>
<protein>
    <submittedName>
        <fullName evidence="2">Uncharacterized protein</fullName>
    </submittedName>
</protein>
<name>A0A8I7B5F9_HORVV</name>
<dbReference type="Gramene" id="HORVU.MOREX.r2.2HG0105720.1">
    <property type="protein sequence ID" value="HORVU.MOREX.r2.2HG0105720.1.CDS.1"/>
    <property type="gene ID" value="HORVU.MOREX.r2.2HG0105720"/>
</dbReference>
<dbReference type="Gramene" id="HORVU.MOREX.r3.2HG0128170.1">
    <property type="protein sequence ID" value="HORVU.MOREX.r3.2HG0128170.1.CDS1"/>
    <property type="gene ID" value="HORVU.MOREX.r3.2HG0128170"/>
</dbReference>
<proteinExistence type="predicted"/>
<organism evidence="2 3">
    <name type="scientific">Hordeum vulgare subsp. vulgare</name>
    <name type="common">Domesticated barley</name>
    <dbReference type="NCBI Taxonomy" id="112509"/>
    <lineage>
        <taxon>Eukaryota</taxon>
        <taxon>Viridiplantae</taxon>
        <taxon>Streptophyta</taxon>
        <taxon>Embryophyta</taxon>
        <taxon>Tracheophyta</taxon>
        <taxon>Spermatophyta</taxon>
        <taxon>Magnoliopsida</taxon>
        <taxon>Liliopsida</taxon>
        <taxon>Poales</taxon>
        <taxon>Poaceae</taxon>
        <taxon>BOP clade</taxon>
        <taxon>Pooideae</taxon>
        <taxon>Triticodae</taxon>
        <taxon>Triticeae</taxon>
        <taxon>Hordeinae</taxon>
        <taxon>Hordeum</taxon>
    </lineage>
</organism>
<reference evidence="2" key="2">
    <citation type="submission" date="2020-10" db="EMBL/GenBank/DDBJ databases">
        <authorList>
            <person name="Scholz U."/>
            <person name="Mascher M."/>
            <person name="Fiebig A."/>
        </authorList>
    </citation>
    <scope>NUCLEOTIDE SEQUENCE [LARGE SCALE GENOMIC DNA]</scope>
    <source>
        <strain evidence="2">cv. Morex</strain>
    </source>
</reference>
<sequence>MRRPRNRTAACPSSWTLGQFLAAATKQLNATLPSPGKRPRPPLNFSPRRGRSAASPAATATPPRTERRAQVQILRTLGIVGINQHISTAEMKAYDDLFAALIRLPVLQAMASLVDRVIPECMSAAPNTAACAR</sequence>
<dbReference type="Proteomes" id="UP000011116">
    <property type="component" value="Chromosome 2H"/>
</dbReference>
<evidence type="ECO:0000313" key="3">
    <source>
        <dbReference type="Proteomes" id="UP000011116"/>
    </source>
</evidence>